<accession>A0ACC0RRJ8</accession>
<proteinExistence type="predicted"/>
<organism evidence="1 2">
    <name type="scientific">Populus trichocarpa</name>
    <name type="common">Western balsam poplar</name>
    <name type="synonym">Populus balsamifera subsp. trichocarpa</name>
    <dbReference type="NCBI Taxonomy" id="3694"/>
    <lineage>
        <taxon>Eukaryota</taxon>
        <taxon>Viridiplantae</taxon>
        <taxon>Streptophyta</taxon>
        <taxon>Embryophyta</taxon>
        <taxon>Tracheophyta</taxon>
        <taxon>Spermatophyta</taxon>
        <taxon>Magnoliopsida</taxon>
        <taxon>eudicotyledons</taxon>
        <taxon>Gunneridae</taxon>
        <taxon>Pentapetalae</taxon>
        <taxon>rosids</taxon>
        <taxon>fabids</taxon>
        <taxon>Malpighiales</taxon>
        <taxon>Salicaceae</taxon>
        <taxon>Saliceae</taxon>
        <taxon>Populus</taxon>
    </lineage>
</organism>
<sequence>MKDYAPIAAVTFQLQGSRTARIRQQEDSDRRRTQPLSECSAGSVFTNASEFGVAAAELIEKKVSE</sequence>
<evidence type="ECO:0000313" key="2">
    <source>
        <dbReference type="Proteomes" id="UP000006729"/>
    </source>
</evidence>
<evidence type="ECO:0000313" key="1">
    <source>
        <dbReference type="EMBL" id="KAI9379574.1"/>
    </source>
</evidence>
<name>A0ACC0RRJ8_POPTR</name>
<protein>
    <submittedName>
        <fullName evidence="1">Uncharacterized protein</fullName>
    </submittedName>
</protein>
<reference evidence="1 2" key="1">
    <citation type="journal article" date="2006" name="Science">
        <title>The genome of black cottonwood, Populus trichocarpa (Torr. &amp; Gray).</title>
        <authorList>
            <person name="Tuskan G.A."/>
            <person name="Difazio S."/>
            <person name="Jansson S."/>
            <person name="Bohlmann J."/>
            <person name="Grigoriev I."/>
            <person name="Hellsten U."/>
            <person name="Putnam N."/>
            <person name="Ralph S."/>
            <person name="Rombauts S."/>
            <person name="Salamov A."/>
            <person name="Schein J."/>
            <person name="Sterck L."/>
            <person name="Aerts A."/>
            <person name="Bhalerao R.R."/>
            <person name="Bhalerao R.P."/>
            <person name="Blaudez D."/>
            <person name="Boerjan W."/>
            <person name="Brun A."/>
            <person name="Brunner A."/>
            <person name="Busov V."/>
            <person name="Campbell M."/>
            <person name="Carlson J."/>
            <person name="Chalot M."/>
            <person name="Chapman J."/>
            <person name="Chen G.L."/>
            <person name="Cooper D."/>
            <person name="Coutinho P.M."/>
            <person name="Couturier J."/>
            <person name="Covert S."/>
            <person name="Cronk Q."/>
            <person name="Cunningham R."/>
            <person name="Davis J."/>
            <person name="Degroeve S."/>
            <person name="Dejardin A."/>
            <person name="Depamphilis C."/>
            <person name="Detter J."/>
            <person name="Dirks B."/>
            <person name="Dubchak I."/>
            <person name="Duplessis S."/>
            <person name="Ehlting J."/>
            <person name="Ellis B."/>
            <person name="Gendler K."/>
            <person name="Goodstein D."/>
            <person name="Gribskov M."/>
            <person name="Grimwood J."/>
            <person name="Groover A."/>
            <person name="Gunter L."/>
            <person name="Hamberger B."/>
            <person name="Heinze B."/>
            <person name="Helariutta Y."/>
            <person name="Henrissat B."/>
            <person name="Holligan D."/>
            <person name="Holt R."/>
            <person name="Huang W."/>
            <person name="Islam-Faridi N."/>
            <person name="Jones S."/>
            <person name="Jones-Rhoades M."/>
            <person name="Jorgensen R."/>
            <person name="Joshi C."/>
            <person name="Kangasjarvi J."/>
            <person name="Karlsson J."/>
            <person name="Kelleher C."/>
            <person name="Kirkpatrick R."/>
            <person name="Kirst M."/>
            <person name="Kohler A."/>
            <person name="Kalluri U."/>
            <person name="Larimer F."/>
            <person name="Leebens-Mack J."/>
            <person name="Leple J.C."/>
            <person name="Locascio P."/>
            <person name="Lou Y."/>
            <person name="Lucas S."/>
            <person name="Martin F."/>
            <person name="Montanini B."/>
            <person name="Napoli C."/>
            <person name="Nelson D.R."/>
            <person name="Nelson C."/>
            <person name="Nieminen K."/>
            <person name="Nilsson O."/>
            <person name="Pereda V."/>
            <person name="Peter G."/>
            <person name="Philippe R."/>
            <person name="Pilate G."/>
            <person name="Poliakov A."/>
            <person name="Razumovskaya J."/>
            <person name="Richardson P."/>
            <person name="Rinaldi C."/>
            <person name="Ritland K."/>
            <person name="Rouze P."/>
            <person name="Ryaboy D."/>
            <person name="Schmutz J."/>
            <person name="Schrader J."/>
            <person name="Segerman B."/>
            <person name="Shin H."/>
            <person name="Siddiqui A."/>
            <person name="Sterky F."/>
            <person name="Terry A."/>
            <person name="Tsai C.J."/>
            <person name="Uberbacher E."/>
            <person name="Unneberg P."/>
            <person name="Vahala J."/>
            <person name="Wall K."/>
            <person name="Wessler S."/>
            <person name="Yang G."/>
            <person name="Yin T."/>
            <person name="Douglas C."/>
            <person name="Marra M."/>
            <person name="Sandberg G."/>
            <person name="Van de Peer Y."/>
            <person name="Rokhsar D."/>
        </authorList>
    </citation>
    <scope>NUCLEOTIDE SEQUENCE [LARGE SCALE GENOMIC DNA]</scope>
    <source>
        <strain evidence="2">cv. Nisqually</strain>
    </source>
</reference>
<comment type="caution">
    <text evidence="1">The sequence shown here is derived from an EMBL/GenBank/DDBJ whole genome shotgun (WGS) entry which is preliminary data.</text>
</comment>
<keyword evidence="2" id="KW-1185">Reference proteome</keyword>
<gene>
    <name evidence="1" type="ORF">POPTR_017G115002v4</name>
</gene>
<dbReference type="Proteomes" id="UP000006729">
    <property type="component" value="Chromosome 17"/>
</dbReference>
<dbReference type="EMBL" id="CM009306">
    <property type="protein sequence ID" value="KAI9379574.1"/>
    <property type="molecule type" value="Genomic_DNA"/>
</dbReference>